<dbReference type="InterPro" id="IPR010310">
    <property type="entry name" value="T7SS_ESAT-6-like"/>
</dbReference>
<evidence type="ECO:0008006" key="3">
    <source>
        <dbReference type="Google" id="ProtNLM"/>
    </source>
</evidence>
<sequence length="100" mass="11384">MSDFTFDFNQADATLYDMNKINGDIKSTLHRMEIAVEKSLEQWTGEAREQYKISKKVWNAKATEMTAHLEAARVALLQISDNYGSNEQLAAKIWNDIRGG</sequence>
<dbReference type="Proteomes" id="UP000619260">
    <property type="component" value="Unassembled WGS sequence"/>
</dbReference>
<evidence type="ECO:0000313" key="1">
    <source>
        <dbReference type="EMBL" id="GIJ50333.1"/>
    </source>
</evidence>
<gene>
    <name evidence="1" type="ORF">Val02_72190</name>
</gene>
<reference evidence="1" key="1">
    <citation type="submission" date="2021-01" db="EMBL/GenBank/DDBJ databases">
        <title>Whole genome shotgun sequence of Virgisporangium aliadipatigenens NBRC 105644.</title>
        <authorList>
            <person name="Komaki H."/>
            <person name="Tamura T."/>
        </authorList>
    </citation>
    <scope>NUCLEOTIDE SEQUENCE</scope>
    <source>
        <strain evidence="1">NBRC 105644</strain>
    </source>
</reference>
<dbReference type="EMBL" id="BOPF01000035">
    <property type="protein sequence ID" value="GIJ50333.1"/>
    <property type="molecule type" value="Genomic_DNA"/>
</dbReference>
<organism evidence="1 2">
    <name type="scientific">Virgisporangium aliadipatigenens</name>
    <dbReference type="NCBI Taxonomy" id="741659"/>
    <lineage>
        <taxon>Bacteria</taxon>
        <taxon>Bacillati</taxon>
        <taxon>Actinomycetota</taxon>
        <taxon>Actinomycetes</taxon>
        <taxon>Micromonosporales</taxon>
        <taxon>Micromonosporaceae</taxon>
        <taxon>Virgisporangium</taxon>
    </lineage>
</organism>
<protein>
    <recommendedName>
        <fullName evidence="3">ESAT-6-like protein</fullName>
    </recommendedName>
</protein>
<dbReference type="Pfam" id="PF06013">
    <property type="entry name" value="WXG100"/>
    <property type="match status" value="1"/>
</dbReference>
<dbReference type="AlphaFoldDB" id="A0A8J3YV80"/>
<accession>A0A8J3YV80</accession>
<evidence type="ECO:0000313" key="2">
    <source>
        <dbReference type="Proteomes" id="UP000619260"/>
    </source>
</evidence>
<dbReference type="InterPro" id="IPR036689">
    <property type="entry name" value="ESAT-6-like_sf"/>
</dbReference>
<keyword evidence="2" id="KW-1185">Reference proteome</keyword>
<dbReference type="Gene3D" id="1.10.287.1060">
    <property type="entry name" value="ESAT-6-like"/>
    <property type="match status" value="1"/>
</dbReference>
<proteinExistence type="predicted"/>
<name>A0A8J3YV80_9ACTN</name>
<dbReference type="SUPFAM" id="SSF140453">
    <property type="entry name" value="EsxAB dimer-like"/>
    <property type="match status" value="1"/>
</dbReference>
<comment type="caution">
    <text evidence="1">The sequence shown here is derived from an EMBL/GenBank/DDBJ whole genome shotgun (WGS) entry which is preliminary data.</text>
</comment>
<dbReference type="RefSeq" id="WP_203903776.1">
    <property type="nucleotide sequence ID" value="NZ_BOPF01000035.1"/>
</dbReference>